<keyword evidence="1" id="KW-0547">Nucleotide-binding</keyword>
<reference evidence="5" key="1">
    <citation type="submission" date="2014-09" db="EMBL/GenBank/DDBJ databases">
        <title>Genome sequence of the luminous mushroom Mycena chlorophos for searching fungal bioluminescence genes.</title>
        <authorList>
            <person name="Tanaka Y."/>
            <person name="Kasuga D."/>
            <person name="Oba Y."/>
            <person name="Hase S."/>
            <person name="Sato K."/>
            <person name="Oba Y."/>
            <person name="Sakakibara Y."/>
        </authorList>
    </citation>
    <scope>NUCLEOTIDE SEQUENCE</scope>
</reference>
<evidence type="ECO:0000313" key="6">
    <source>
        <dbReference type="Proteomes" id="UP000815677"/>
    </source>
</evidence>
<dbReference type="PANTHER" id="PTHR10218:SF360">
    <property type="entry name" value="GUANINE NUCLEOTIDE-BINDING PROTEIN SUBUNIT ALPHA HOMOLOG"/>
    <property type="match status" value="1"/>
</dbReference>
<dbReference type="PRINTS" id="PR00318">
    <property type="entry name" value="GPROTEINA"/>
</dbReference>
<dbReference type="Gene3D" id="1.10.400.10">
    <property type="entry name" value="GI Alpha 1, domain 2-like"/>
    <property type="match status" value="1"/>
</dbReference>
<feature type="region of interest" description="Disordered" evidence="4">
    <location>
        <begin position="216"/>
        <end position="262"/>
    </location>
</feature>
<dbReference type="InterPro" id="IPR011025">
    <property type="entry name" value="GproteinA_insert"/>
</dbReference>
<dbReference type="PANTHER" id="PTHR10218">
    <property type="entry name" value="GTP-BINDING PROTEIN ALPHA SUBUNIT"/>
    <property type="match status" value="1"/>
</dbReference>
<evidence type="ECO:0000256" key="2">
    <source>
        <dbReference type="ARBA" id="ARBA00023134"/>
    </source>
</evidence>
<feature type="compositionally biased region" description="Basic and acidic residues" evidence="4">
    <location>
        <begin position="53"/>
        <end position="63"/>
    </location>
</feature>
<evidence type="ECO:0000313" key="5">
    <source>
        <dbReference type="EMBL" id="GAT55386.1"/>
    </source>
</evidence>
<feature type="compositionally biased region" description="Polar residues" evidence="4">
    <location>
        <begin position="221"/>
        <end position="237"/>
    </location>
</feature>
<dbReference type="Pfam" id="PF00503">
    <property type="entry name" value="G-alpha"/>
    <property type="match status" value="1"/>
</dbReference>
<dbReference type="InterPro" id="IPR027417">
    <property type="entry name" value="P-loop_NTPase"/>
</dbReference>
<name>A0ABQ0LWC2_MYCCL</name>
<organism evidence="5 6">
    <name type="scientific">Mycena chlorophos</name>
    <name type="common">Agaric fungus</name>
    <name type="synonym">Agaricus chlorophos</name>
    <dbReference type="NCBI Taxonomy" id="658473"/>
    <lineage>
        <taxon>Eukaryota</taxon>
        <taxon>Fungi</taxon>
        <taxon>Dikarya</taxon>
        <taxon>Basidiomycota</taxon>
        <taxon>Agaricomycotina</taxon>
        <taxon>Agaricomycetes</taxon>
        <taxon>Agaricomycetidae</taxon>
        <taxon>Agaricales</taxon>
        <taxon>Marasmiineae</taxon>
        <taxon>Mycenaceae</taxon>
        <taxon>Mycena</taxon>
    </lineage>
</organism>
<feature type="region of interest" description="Disordered" evidence="4">
    <location>
        <begin position="1"/>
        <end position="63"/>
    </location>
</feature>
<dbReference type="SUPFAM" id="SSF47895">
    <property type="entry name" value="Transducin (alpha subunit), insertion domain"/>
    <property type="match status" value="1"/>
</dbReference>
<feature type="region of interest" description="Disordered" evidence="4">
    <location>
        <begin position="165"/>
        <end position="185"/>
    </location>
</feature>
<dbReference type="SUPFAM" id="SSF52540">
    <property type="entry name" value="P-loop containing nucleoside triphosphate hydrolases"/>
    <property type="match status" value="1"/>
</dbReference>
<gene>
    <name evidence="5" type="ORF">MCHLO_12164</name>
</gene>
<dbReference type="Gene3D" id="3.40.50.300">
    <property type="entry name" value="P-loop containing nucleotide triphosphate hydrolases"/>
    <property type="match status" value="2"/>
</dbReference>
<protein>
    <recommendedName>
        <fullName evidence="7">G-alpha-domain-containing protein</fullName>
    </recommendedName>
</protein>
<keyword evidence="3" id="KW-0807">Transducer</keyword>
<sequence>MAGRVFQRRPSTDSIDPLAAALEPPPDETPDERHQRIMRARVAKQVSDEIDEGISREKRDAKKTGKPVKVLLLGAFSGWTLSDRSGLIGIQGQSESGKSTTLKSMLSTHVRAQGIPRRTHFLAHNNPTQRAPGPSASLAVTTIPVLGARDNVSVRSSYASVSTAGSLSMSDGYGPGHRGSIQSTVSRPDTDLLSLRARLLPLLDLEEILTARIANPDHEYSSSTPAPSGRSPDNSPVPSFRASPSLFRKRPGKEREVAVNSGSTRKRGFLPSLLGGDRSSIDTTDLVDWDDPSEPGAVLNAASDDMQRLWAHPSVREILSRSGLRLQEESGFFLDEIKVVTAPGYVPTDEHVLRARLKTLGVSEHRMRLSEPNGGFTREFRIFDVGGQRSMRARWVPYFDDMDTIIFLAPISAFDQALEEDRRVNRLADSFELWTNITRHPLLKNTAIVLFLNKIDIMQAKLAAGIRLADFYPLYGKRPNDFDSASKFLKKQFTLIVKKESPVPRMFYSHLTAVIDSASTVFVLAGIRDMLMRIHLKEIHLIL</sequence>
<dbReference type="PROSITE" id="PS51882">
    <property type="entry name" value="G_ALPHA"/>
    <property type="match status" value="1"/>
</dbReference>
<dbReference type="EMBL" id="DF849000">
    <property type="protein sequence ID" value="GAT55386.1"/>
    <property type="molecule type" value="Genomic_DNA"/>
</dbReference>
<accession>A0ABQ0LWC2</accession>
<evidence type="ECO:0008006" key="7">
    <source>
        <dbReference type="Google" id="ProtNLM"/>
    </source>
</evidence>
<keyword evidence="6" id="KW-1185">Reference proteome</keyword>
<evidence type="ECO:0000256" key="3">
    <source>
        <dbReference type="ARBA" id="ARBA00023224"/>
    </source>
</evidence>
<dbReference type="Proteomes" id="UP000815677">
    <property type="component" value="Unassembled WGS sequence"/>
</dbReference>
<evidence type="ECO:0000256" key="4">
    <source>
        <dbReference type="SAM" id="MobiDB-lite"/>
    </source>
</evidence>
<proteinExistence type="predicted"/>
<evidence type="ECO:0000256" key="1">
    <source>
        <dbReference type="ARBA" id="ARBA00022741"/>
    </source>
</evidence>
<dbReference type="SMART" id="SM00275">
    <property type="entry name" value="G_alpha"/>
    <property type="match status" value="1"/>
</dbReference>
<dbReference type="InterPro" id="IPR001019">
    <property type="entry name" value="Gprotein_alpha_su"/>
</dbReference>
<keyword evidence="2" id="KW-0342">GTP-binding</keyword>